<dbReference type="EMBL" id="JAENGY010000322">
    <property type="protein sequence ID" value="KAG6965869.1"/>
    <property type="molecule type" value="Genomic_DNA"/>
</dbReference>
<accession>A0A8J5M727</accession>
<keyword evidence="2" id="KW-1185">Reference proteome</keyword>
<proteinExistence type="predicted"/>
<evidence type="ECO:0000313" key="2">
    <source>
        <dbReference type="Proteomes" id="UP000709295"/>
    </source>
</evidence>
<sequence>MTAVECDANPDKLEVLNSVCEETETEIGFYDDHDEWIRAIREDKETGDAPADDDSGDELIRGEDLGFAPLAGEECDDGQPLAGDTVTRSRIANRFWRNYIVNTVVNCNAELSQNEAAAVSTAATVATANEVSAATTLW</sequence>
<organism evidence="1 2">
    <name type="scientific">Phytophthora aleatoria</name>
    <dbReference type="NCBI Taxonomy" id="2496075"/>
    <lineage>
        <taxon>Eukaryota</taxon>
        <taxon>Sar</taxon>
        <taxon>Stramenopiles</taxon>
        <taxon>Oomycota</taxon>
        <taxon>Peronosporomycetes</taxon>
        <taxon>Peronosporales</taxon>
        <taxon>Peronosporaceae</taxon>
        <taxon>Phytophthora</taxon>
    </lineage>
</organism>
<gene>
    <name evidence="1" type="ORF">JG688_00007008</name>
</gene>
<comment type="caution">
    <text evidence="1">The sequence shown here is derived from an EMBL/GenBank/DDBJ whole genome shotgun (WGS) entry which is preliminary data.</text>
</comment>
<dbReference type="Proteomes" id="UP000709295">
    <property type="component" value="Unassembled WGS sequence"/>
</dbReference>
<dbReference type="AlphaFoldDB" id="A0A8J5M727"/>
<name>A0A8J5M727_9STRA</name>
<reference evidence="1" key="1">
    <citation type="submission" date="2021-01" db="EMBL/GenBank/DDBJ databases">
        <title>Phytophthora aleatoria, a newly-described species from Pinus radiata is distinct from Phytophthora cactorum isolates based on comparative genomics.</title>
        <authorList>
            <person name="Mcdougal R."/>
            <person name="Panda P."/>
            <person name="Williams N."/>
            <person name="Studholme D.J."/>
        </authorList>
    </citation>
    <scope>NUCLEOTIDE SEQUENCE</scope>
    <source>
        <strain evidence="1">NZFS 4037</strain>
    </source>
</reference>
<evidence type="ECO:0000313" key="1">
    <source>
        <dbReference type="EMBL" id="KAG6965869.1"/>
    </source>
</evidence>
<protein>
    <submittedName>
        <fullName evidence="1">Uncharacterized protein</fullName>
    </submittedName>
</protein>